<protein>
    <submittedName>
        <fullName evidence="10">Response regulator transcription factor</fullName>
    </submittedName>
</protein>
<dbReference type="Pfam" id="PF00486">
    <property type="entry name" value="Trans_reg_C"/>
    <property type="match status" value="1"/>
</dbReference>
<gene>
    <name evidence="10" type="ORF">ESZ00_10750</name>
</gene>
<dbReference type="OrthoDB" id="9793321at2"/>
<dbReference type="CDD" id="cd17574">
    <property type="entry name" value="REC_OmpR"/>
    <property type="match status" value="1"/>
</dbReference>
<dbReference type="Gene3D" id="1.10.10.10">
    <property type="entry name" value="Winged helix-like DNA-binding domain superfamily/Winged helix DNA-binding domain"/>
    <property type="match status" value="1"/>
</dbReference>
<evidence type="ECO:0000256" key="7">
    <source>
        <dbReference type="PROSITE-ProRule" id="PRU01091"/>
    </source>
</evidence>
<dbReference type="SMART" id="SM00862">
    <property type="entry name" value="Trans_reg_C"/>
    <property type="match status" value="1"/>
</dbReference>
<evidence type="ECO:0000313" key="10">
    <source>
        <dbReference type="EMBL" id="RXS95091.1"/>
    </source>
</evidence>
<name>A0A4Q1SDG4_9BACT</name>
<reference evidence="10 11" key="1">
    <citation type="journal article" date="2016" name="Int. J. Syst. Evol. Microbiol.">
        <title>Acidipila dinghuensis sp. nov., an acidobacterium isolated from forest soil.</title>
        <authorList>
            <person name="Jiang Y.W."/>
            <person name="Wang J."/>
            <person name="Chen M.H."/>
            <person name="Lv Y.Y."/>
            <person name="Qiu L.H."/>
        </authorList>
    </citation>
    <scope>NUCLEOTIDE SEQUENCE [LARGE SCALE GENOMIC DNA]</scope>
    <source>
        <strain evidence="10 11">DHOF10</strain>
    </source>
</reference>
<feature type="domain" description="OmpR/PhoB-type" evidence="9">
    <location>
        <begin position="144"/>
        <end position="243"/>
    </location>
</feature>
<feature type="DNA-binding region" description="OmpR/PhoB-type" evidence="7">
    <location>
        <begin position="144"/>
        <end position="243"/>
    </location>
</feature>
<dbReference type="InterPro" id="IPR016032">
    <property type="entry name" value="Sig_transdc_resp-reg_C-effctor"/>
</dbReference>
<dbReference type="Proteomes" id="UP000290253">
    <property type="component" value="Unassembled WGS sequence"/>
</dbReference>
<evidence type="ECO:0000256" key="4">
    <source>
        <dbReference type="ARBA" id="ARBA00023125"/>
    </source>
</evidence>
<dbReference type="SUPFAM" id="SSF52172">
    <property type="entry name" value="CheY-like"/>
    <property type="match status" value="1"/>
</dbReference>
<dbReference type="Pfam" id="PF00072">
    <property type="entry name" value="Response_reg"/>
    <property type="match status" value="1"/>
</dbReference>
<dbReference type="InterPro" id="IPR001867">
    <property type="entry name" value="OmpR/PhoB-type_DNA-bd"/>
</dbReference>
<evidence type="ECO:0000256" key="2">
    <source>
        <dbReference type="ARBA" id="ARBA00023012"/>
    </source>
</evidence>
<evidence type="ECO:0000256" key="6">
    <source>
        <dbReference type="PROSITE-ProRule" id="PRU00169"/>
    </source>
</evidence>
<keyword evidence="2" id="KW-0902">Two-component regulatory system</keyword>
<keyword evidence="3" id="KW-0805">Transcription regulation</keyword>
<keyword evidence="11" id="KW-1185">Reference proteome</keyword>
<dbReference type="GO" id="GO:0006355">
    <property type="term" value="P:regulation of DNA-templated transcription"/>
    <property type="evidence" value="ECO:0007669"/>
    <property type="project" value="InterPro"/>
</dbReference>
<comment type="caution">
    <text evidence="10">The sequence shown here is derived from an EMBL/GenBank/DDBJ whole genome shotgun (WGS) entry which is preliminary data.</text>
</comment>
<dbReference type="InterPro" id="IPR039420">
    <property type="entry name" value="WalR-like"/>
</dbReference>
<dbReference type="GO" id="GO:0000976">
    <property type="term" value="F:transcription cis-regulatory region binding"/>
    <property type="evidence" value="ECO:0007669"/>
    <property type="project" value="TreeGrafter"/>
</dbReference>
<organism evidence="10 11">
    <name type="scientific">Silvibacterium dinghuense</name>
    <dbReference type="NCBI Taxonomy" id="1560006"/>
    <lineage>
        <taxon>Bacteria</taxon>
        <taxon>Pseudomonadati</taxon>
        <taxon>Acidobacteriota</taxon>
        <taxon>Terriglobia</taxon>
        <taxon>Terriglobales</taxon>
        <taxon>Acidobacteriaceae</taxon>
        <taxon>Silvibacterium</taxon>
    </lineage>
</organism>
<dbReference type="SMART" id="SM00448">
    <property type="entry name" value="REC"/>
    <property type="match status" value="1"/>
</dbReference>
<dbReference type="EMBL" id="SDMK01000002">
    <property type="protein sequence ID" value="RXS95091.1"/>
    <property type="molecule type" value="Genomic_DNA"/>
</dbReference>
<evidence type="ECO:0000256" key="5">
    <source>
        <dbReference type="ARBA" id="ARBA00023163"/>
    </source>
</evidence>
<dbReference type="PROSITE" id="PS51755">
    <property type="entry name" value="OMPR_PHOB"/>
    <property type="match status" value="1"/>
</dbReference>
<proteinExistence type="predicted"/>
<dbReference type="InterPro" id="IPR036388">
    <property type="entry name" value="WH-like_DNA-bd_sf"/>
</dbReference>
<keyword evidence="1 6" id="KW-0597">Phosphoprotein</keyword>
<dbReference type="RefSeq" id="WP_129208260.1">
    <property type="nucleotide sequence ID" value="NZ_BMGU01000003.1"/>
</dbReference>
<dbReference type="PROSITE" id="PS50110">
    <property type="entry name" value="RESPONSE_REGULATORY"/>
    <property type="match status" value="1"/>
</dbReference>
<evidence type="ECO:0000256" key="1">
    <source>
        <dbReference type="ARBA" id="ARBA00022553"/>
    </source>
</evidence>
<accession>A0A4Q1SDG4</accession>
<evidence type="ECO:0000259" key="9">
    <source>
        <dbReference type="PROSITE" id="PS51755"/>
    </source>
</evidence>
<dbReference type="AlphaFoldDB" id="A0A4Q1SDG4"/>
<evidence type="ECO:0000256" key="3">
    <source>
        <dbReference type="ARBA" id="ARBA00023015"/>
    </source>
</evidence>
<dbReference type="FunFam" id="3.40.50.2300:FF:000001">
    <property type="entry name" value="DNA-binding response regulator PhoB"/>
    <property type="match status" value="1"/>
</dbReference>
<feature type="modified residue" description="4-aspartylphosphate" evidence="6">
    <location>
        <position position="55"/>
    </location>
</feature>
<dbReference type="Gene3D" id="3.40.50.2300">
    <property type="match status" value="1"/>
</dbReference>
<sequence length="245" mass="27710">MSTPARILVVEDEAHLAQGLSFNLQAEGYDVLIEGDGEGALERLAEDSFDAVLLDAMLPGKSGFEVVAELRARESFVPVMILTARGRPEDVLLGFESGADDYLTKPFDLSILLARLNGLLRRMQWHRPSAQQPVEIAAVQSSVPARFEFDGRIIDFESLELTALGRTTHLTLMEADLLRYLIQNRGRIVSRKELLEQVWRLHEDTDTRAIDNFIVRLRRYLEDEPSRPVYLQTVRGVGYRFHSSA</sequence>
<dbReference type="PANTHER" id="PTHR48111">
    <property type="entry name" value="REGULATOR OF RPOS"/>
    <property type="match status" value="1"/>
</dbReference>
<evidence type="ECO:0000259" key="8">
    <source>
        <dbReference type="PROSITE" id="PS50110"/>
    </source>
</evidence>
<feature type="domain" description="Response regulatory" evidence="8">
    <location>
        <begin position="6"/>
        <end position="120"/>
    </location>
</feature>
<dbReference type="PANTHER" id="PTHR48111:SF21">
    <property type="entry name" value="DNA-BINDING DUAL MASTER TRANSCRIPTIONAL REGULATOR RPAA"/>
    <property type="match status" value="1"/>
</dbReference>
<dbReference type="InterPro" id="IPR001789">
    <property type="entry name" value="Sig_transdc_resp-reg_receiver"/>
</dbReference>
<dbReference type="CDD" id="cd00383">
    <property type="entry name" value="trans_reg_C"/>
    <property type="match status" value="1"/>
</dbReference>
<keyword evidence="5" id="KW-0804">Transcription</keyword>
<evidence type="ECO:0000313" key="11">
    <source>
        <dbReference type="Proteomes" id="UP000290253"/>
    </source>
</evidence>
<keyword evidence="4 7" id="KW-0238">DNA-binding</keyword>
<dbReference type="Gene3D" id="6.10.250.690">
    <property type="match status" value="1"/>
</dbReference>
<dbReference type="GO" id="GO:0000156">
    <property type="term" value="F:phosphorelay response regulator activity"/>
    <property type="evidence" value="ECO:0007669"/>
    <property type="project" value="TreeGrafter"/>
</dbReference>
<dbReference type="InterPro" id="IPR011006">
    <property type="entry name" value="CheY-like_superfamily"/>
</dbReference>
<dbReference type="SUPFAM" id="SSF46894">
    <property type="entry name" value="C-terminal effector domain of the bipartite response regulators"/>
    <property type="match status" value="1"/>
</dbReference>
<dbReference type="GO" id="GO:0032993">
    <property type="term" value="C:protein-DNA complex"/>
    <property type="evidence" value="ECO:0007669"/>
    <property type="project" value="TreeGrafter"/>
</dbReference>
<dbReference type="GO" id="GO:0005829">
    <property type="term" value="C:cytosol"/>
    <property type="evidence" value="ECO:0007669"/>
    <property type="project" value="TreeGrafter"/>
</dbReference>